<dbReference type="GO" id="GO:0030288">
    <property type="term" value="C:outer membrane-bounded periplasmic space"/>
    <property type="evidence" value="ECO:0007669"/>
    <property type="project" value="TreeGrafter"/>
</dbReference>
<evidence type="ECO:0000256" key="1">
    <source>
        <dbReference type="ARBA" id="ARBA00022801"/>
    </source>
</evidence>
<dbReference type="EMBL" id="SLUI01000006">
    <property type="protein sequence ID" value="TCL37436.1"/>
    <property type="molecule type" value="Genomic_DNA"/>
</dbReference>
<dbReference type="Gene3D" id="3.40.630.40">
    <property type="entry name" value="Zn-dependent exopeptidases"/>
    <property type="match status" value="1"/>
</dbReference>
<feature type="domain" description="MurNAc-LAA" evidence="3">
    <location>
        <begin position="146"/>
        <end position="255"/>
    </location>
</feature>
<dbReference type="SUPFAM" id="SSF53187">
    <property type="entry name" value="Zn-dependent exopeptidases"/>
    <property type="match status" value="1"/>
</dbReference>
<dbReference type="InterPro" id="IPR002508">
    <property type="entry name" value="MurNAc-LAA_cat"/>
</dbReference>
<keyword evidence="1" id="KW-0378">Hydrolase</keyword>
<dbReference type="PANTHER" id="PTHR30404:SF0">
    <property type="entry name" value="N-ACETYLMURAMOYL-L-ALANINE AMIDASE AMIC"/>
    <property type="match status" value="1"/>
</dbReference>
<comment type="caution">
    <text evidence="4">The sequence shown here is derived from an EMBL/GenBank/DDBJ whole genome shotgun (WGS) entry which is preliminary data.</text>
</comment>
<dbReference type="GO" id="GO:0008745">
    <property type="term" value="F:N-acetylmuramoyl-L-alanine amidase activity"/>
    <property type="evidence" value="ECO:0007669"/>
    <property type="project" value="InterPro"/>
</dbReference>
<dbReference type="PANTHER" id="PTHR30404">
    <property type="entry name" value="N-ACETYLMURAMOYL-L-ALANINE AMIDASE"/>
    <property type="match status" value="1"/>
</dbReference>
<evidence type="ECO:0000313" key="4">
    <source>
        <dbReference type="EMBL" id="TCL37436.1"/>
    </source>
</evidence>
<dbReference type="RefSeq" id="WP_132080021.1">
    <property type="nucleotide sequence ID" value="NZ_DAIMLW010000180.1"/>
</dbReference>
<gene>
    <name evidence="4" type="ORF">EV210_106305</name>
</gene>
<dbReference type="CDD" id="cd02696">
    <property type="entry name" value="MurNAc-LAA"/>
    <property type="match status" value="1"/>
</dbReference>
<proteinExistence type="predicted"/>
<evidence type="ECO:0000313" key="5">
    <source>
        <dbReference type="Proteomes" id="UP000295063"/>
    </source>
</evidence>
<name>A0A4R1PY08_9FIRM</name>
<dbReference type="Proteomes" id="UP000295063">
    <property type="component" value="Unassembled WGS sequence"/>
</dbReference>
<dbReference type="Pfam" id="PF01520">
    <property type="entry name" value="Amidase_3"/>
    <property type="match status" value="1"/>
</dbReference>
<evidence type="ECO:0000259" key="3">
    <source>
        <dbReference type="SMART" id="SM00646"/>
    </source>
</evidence>
<evidence type="ECO:0000256" key="2">
    <source>
        <dbReference type="SAM" id="MobiDB-lite"/>
    </source>
</evidence>
<dbReference type="AlphaFoldDB" id="A0A4R1PY08"/>
<dbReference type="InterPro" id="IPR050695">
    <property type="entry name" value="N-acetylmuramoyl_amidase_3"/>
</dbReference>
<dbReference type="SMART" id="SM00646">
    <property type="entry name" value="Ami_3"/>
    <property type="match status" value="1"/>
</dbReference>
<dbReference type="OrthoDB" id="9772024at2"/>
<organism evidence="4 5">
    <name type="scientific">Anaerospora hongkongensis</name>
    <dbReference type="NCBI Taxonomy" id="244830"/>
    <lineage>
        <taxon>Bacteria</taxon>
        <taxon>Bacillati</taxon>
        <taxon>Bacillota</taxon>
        <taxon>Negativicutes</taxon>
        <taxon>Selenomonadales</taxon>
        <taxon>Sporomusaceae</taxon>
        <taxon>Anaerospora</taxon>
    </lineage>
</organism>
<feature type="region of interest" description="Disordered" evidence="2">
    <location>
        <begin position="51"/>
        <end position="71"/>
    </location>
</feature>
<sequence>MQIIIDGRKVPVSPKVSKDLLLTLRSIAKTQRWGTLYDTTREIVYINTKNSKTPVPTADRPAVSEEETESNRLSGKVICIDPGHGGSDPGATGPTGTVEKDNNLAIALLLGDKLEKNGATVILTRDSDVEVKVSDASSEAELGARVDIANDHGADIFISIHNDTFTNAQAAGTTTFHYGSADSIRLANAIQKSLVEGLGTKDRGARFASFYVIRYTNMPAVLVEAAFISNPEEEVLLASIDGRYNIADSIFRGIVKYFKV</sequence>
<accession>A0A4R1PY08</accession>
<keyword evidence="5" id="KW-1185">Reference proteome</keyword>
<protein>
    <submittedName>
        <fullName evidence="4">N-acetylmuramoyl-L-alanine amidase</fullName>
    </submittedName>
</protein>
<dbReference type="GO" id="GO:0009253">
    <property type="term" value="P:peptidoglycan catabolic process"/>
    <property type="evidence" value="ECO:0007669"/>
    <property type="project" value="InterPro"/>
</dbReference>
<reference evidence="4 5" key="1">
    <citation type="submission" date="2019-03" db="EMBL/GenBank/DDBJ databases">
        <title>Genomic Encyclopedia of Type Strains, Phase IV (KMG-IV): sequencing the most valuable type-strain genomes for metagenomic binning, comparative biology and taxonomic classification.</title>
        <authorList>
            <person name="Goeker M."/>
        </authorList>
    </citation>
    <scope>NUCLEOTIDE SEQUENCE [LARGE SCALE GENOMIC DNA]</scope>
    <source>
        <strain evidence="4 5">DSM 15969</strain>
    </source>
</reference>